<dbReference type="EMBL" id="BAAABX010000007">
    <property type="protein sequence ID" value="GAA0389038.1"/>
    <property type="molecule type" value="Genomic_DNA"/>
</dbReference>
<dbReference type="Pfam" id="PF14433">
    <property type="entry name" value="SUKH-3"/>
    <property type="match status" value="1"/>
</dbReference>
<dbReference type="RefSeq" id="WP_344019693.1">
    <property type="nucleotide sequence ID" value="NZ_BAAABX010000007.1"/>
</dbReference>
<dbReference type="Proteomes" id="UP001500879">
    <property type="component" value="Unassembled WGS sequence"/>
</dbReference>
<evidence type="ECO:0000313" key="2">
    <source>
        <dbReference type="Proteomes" id="UP001500879"/>
    </source>
</evidence>
<proteinExistence type="predicted"/>
<reference evidence="2" key="1">
    <citation type="journal article" date="2019" name="Int. J. Syst. Evol. Microbiol.">
        <title>The Global Catalogue of Microorganisms (GCM) 10K type strain sequencing project: providing services to taxonomists for standard genome sequencing and annotation.</title>
        <authorList>
            <consortium name="The Broad Institute Genomics Platform"/>
            <consortium name="The Broad Institute Genome Sequencing Center for Infectious Disease"/>
            <person name="Wu L."/>
            <person name="Ma J."/>
        </authorList>
    </citation>
    <scope>NUCLEOTIDE SEQUENCE [LARGE SCALE GENOMIC DNA]</scope>
    <source>
        <strain evidence="2">JCM 4788</strain>
    </source>
</reference>
<name>A0ABP3I397_9ACTN</name>
<accession>A0ABP3I397</accession>
<evidence type="ECO:0000313" key="1">
    <source>
        <dbReference type="EMBL" id="GAA0389038.1"/>
    </source>
</evidence>
<keyword evidence="2" id="KW-1185">Reference proteome</keyword>
<evidence type="ECO:0008006" key="3">
    <source>
        <dbReference type="Google" id="ProtNLM"/>
    </source>
</evidence>
<sequence length="164" mass="17851">MVRFDLLSQDSLGALAVSGWSAERAVDDDQWVNPLQDEGYRAHPLAREVLRAVGGLSVEPVSRVGPNFDNDDPYNFDPLVAGSGQRALAMEVESVLGGEYFPIGEWLSYSSVFVEVKGRVVAAGMGWIWELGPTFEDSLELAVCANRPLVCLHSDPGLAPWPHP</sequence>
<protein>
    <recommendedName>
        <fullName evidence="3">N-acetyltransferase</fullName>
    </recommendedName>
</protein>
<comment type="caution">
    <text evidence="1">The sequence shown here is derived from an EMBL/GenBank/DDBJ whole genome shotgun (WGS) entry which is preliminary data.</text>
</comment>
<gene>
    <name evidence="1" type="ORF">GCM10010357_07190</name>
</gene>
<dbReference type="InterPro" id="IPR025850">
    <property type="entry name" value="SUKH-3"/>
</dbReference>
<organism evidence="1 2">
    <name type="scientific">Streptomyces luteireticuli</name>
    <dbReference type="NCBI Taxonomy" id="173858"/>
    <lineage>
        <taxon>Bacteria</taxon>
        <taxon>Bacillati</taxon>
        <taxon>Actinomycetota</taxon>
        <taxon>Actinomycetes</taxon>
        <taxon>Kitasatosporales</taxon>
        <taxon>Streptomycetaceae</taxon>
        <taxon>Streptomyces</taxon>
    </lineage>
</organism>